<evidence type="ECO:0000259" key="9">
    <source>
        <dbReference type="Pfam" id="PF12704"/>
    </source>
</evidence>
<dbReference type="PANTHER" id="PTHR30572:SF4">
    <property type="entry name" value="ABC TRANSPORTER PERMEASE YTRF"/>
    <property type="match status" value="1"/>
</dbReference>
<dbReference type="AlphaFoldDB" id="A0A5C6ZMZ9"/>
<feature type="transmembrane region" description="Helical" evidence="7">
    <location>
        <begin position="333"/>
        <end position="362"/>
    </location>
</feature>
<gene>
    <name evidence="10" type="ORF">ESY86_00085</name>
</gene>
<dbReference type="GO" id="GO:0005886">
    <property type="term" value="C:plasma membrane"/>
    <property type="evidence" value="ECO:0007669"/>
    <property type="project" value="UniProtKB-SubCell"/>
</dbReference>
<protein>
    <submittedName>
        <fullName evidence="10">ABC transporter permease</fullName>
    </submittedName>
</protein>
<accession>A0A5C6ZMZ9</accession>
<evidence type="ECO:0000256" key="3">
    <source>
        <dbReference type="ARBA" id="ARBA00022692"/>
    </source>
</evidence>
<keyword evidence="4 7" id="KW-1133">Transmembrane helix</keyword>
<dbReference type="PANTHER" id="PTHR30572">
    <property type="entry name" value="MEMBRANE COMPONENT OF TRANSPORTER-RELATED"/>
    <property type="match status" value="1"/>
</dbReference>
<evidence type="ECO:0000256" key="2">
    <source>
        <dbReference type="ARBA" id="ARBA00022475"/>
    </source>
</evidence>
<keyword evidence="5 7" id="KW-0472">Membrane</keyword>
<dbReference type="RefSeq" id="WP_147084497.1">
    <property type="nucleotide sequence ID" value="NZ_VORM01000027.1"/>
</dbReference>
<keyword evidence="2" id="KW-1003">Cell membrane</keyword>
<evidence type="ECO:0000313" key="11">
    <source>
        <dbReference type="Proteomes" id="UP000321578"/>
    </source>
</evidence>
<evidence type="ECO:0000313" key="10">
    <source>
        <dbReference type="EMBL" id="TXD91035.1"/>
    </source>
</evidence>
<comment type="caution">
    <text evidence="10">The sequence shown here is derived from an EMBL/GenBank/DDBJ whole genome shotgun (WGS) entry which is preliminary data.</text>
</comment>
<dbReference type="InterPro" id="IPR025857">
    <property type="entry name" value="MacB_PCD"/>
</dbReference>
<evidence type="ECO:0000256" key="5">
    <source>
        <dbReference type="ARBA" id="ARBA00023136"/>
    </source>
</evidence>
<evidence type="ECO:0000256" key="1">
    <source>
        <dbReference type="ARBA" id="ARBA00004651"/>
    </source>
</evidence>
<keyword evidence="3 7" id="KW-0812">Transmembrane</keyword>
<dbReference type="InterPro" id="IPR003838">
    <property type="entry name" value="ABC3_permease_C"/>
</dbReference>
<dbReference type="Pfam" id="PF02687">
    <property type="entry name" value="FtsX"/>
    <property type="match status" value="1"/>
</dbReference>
<keyword evidence="11" id="KW-1185">Reference proteome</keyword>
<name>A0A5C6ZMZ9_9FLAO</name>
<dbReference type="EMBL" id="VORO01000001">
    <property type="protein sequence ID" value="TXD91035.1"/>
    <property type="molecule type" value="Genomic_DNA"/>
</dbReference>
<comment type="similarity">
    <text evidence="6">Belongs to the ABC-4 integral membrane protein family.</text>
</comment>
<feature type="domain" description="MacB-like periplasmic core" evidence="9">
    <location>
        <begin position="23"/>
        <end position="247"/>
    </location>
</feature>
<feature type="transmembrane region" description="Helical" evidence="7">
    <location>
        <begin position="20"/>
        <end position="47"/>
    </location>
</feature>
<evidence type="ECO:0000256" key="7">
    <source>
        <dbReference type="SAM" id="Phobius"/>
    </source>
</evidence>
<dbReference type="OrthoDB" id="9770036at2"/>
<feature type="transmembrane region" description="Helical" evidence="7">
    <location>
        <begin position="374"/>
        <end position="394"/>
    </location>
</feature>
<reference evidence="10 11" key="1">
    <citation type="submission" date="2019-08" db="EMBL/GenBank/DDBJ databases">
        <title>Genomes of Subsaximicrobium wynnwilliamsii strains.</title>
        <authorList>
            <person name="Bowman J.P."/>
        </authorList>
    </citation>
    <scope>NUCLEOTIDE SEQUENCE [LARGE SCALE GENOMIC DNA]</scope>
    <source>
        <strain evidence="10 11">2-80-2</strain>
    </source>
</reference>
<feature type="domain" description="ABC3 transporter permease C-terminal" evidence="8">
    <location>
        <begin position="291"/>
        <end position="404"/>
    </location>
</feature>
<sequence length="411" mass="45334">MFSLFKENIRIAFDSIRSQLLRTILTILIIAIGITALVGILSAVSALENTISSDFSSMGANTFNVQRYDFNNQRANDKEKINPVISYREVKTFEEDYQFPFTQTSISFQGTSTAEVKYENEKTDPEVQVFGVNENYITNAGLEVELGRSFNYFDIQNSNTVCVIGSDLRKALLQDVNPLNKTISIRGSKFKVIGVLKAKGATFGNNQDLRVLMPLQKARTIYTNANINYNLSVKTDNKNMLEGAQDEAILLFRNIRGLNPIENNNFALQRSDDLINRISTITSGLSTVAWIVSIITIFGSTIALLNMMLVSVSERTREIGVRKALGAKRATIAFQFFIETIIIGQLGGLLGICLGILVGWGVSAAAGFEFTTPWLAMTSAVIITFVVAVISGLMPAIKAAKLDPVESLRYE</sequence>
<feature type="transmembrane region" description="Helical" evidence="7">
    <location>
        <begin position="288"/>
        <end position="312"/>
    </location>
</feature>
<evidence type="ECO:0000256" key="6">
    <source>
        <dbReference type="ARBA" id="ARBA00038076"/>
    </source>
</evidence>
<evidence type="ECO:0000256" key="4">
    <source>
        <dbReference type="ARBA" id="ARBA00022989"/>
    </source>
</evidence>
<comment type="subcellular location">
    <subcellularLocation>
        <location evidence="1">Cell membrane</location>
        <topology evidence="1">Multi-pass membrane protein</topology>
    </subcellularLocation>
</comment>
<dbReference type="InterPro" id="IPR050250">
    <property type="entry name" value="Macrolide_Exporter_MacB"/>
</dbReference>
<proteinExistence type="inferred from homology"/>
<dbReference type="Proteomes" id="UP000321578">
    <property type="component" value="Unassembled WGS sequence"/>
</dbReference>
<dbReference type="GO" id="GO:0022857">
    <property type="term" value="F:transmembrane transporter activity"/>
    <property type="evidence" value="ECO:0007669"/>
    <property type="project" value="TreeGrafter"/>
</dbReference>
<organism evidence="10 11">
    <name type="scientific">Subsaximicrobium wynnwilliamsii</name>
    <dbReference type="NCBI Taxonomy" id="291179"/>
    <lineage>
        <taxon>Bacteria</taxon>
        <taxon>Pseudomonadati</taxon>
        <taxon>Bacteroidota</taxon>
        <taxon>Flavobacteriia</taxon>
        <taxon>Flavobacteriales</taxon>
        <taxon>Flavobacteriaceae</taxon>
        <taxon>Subsaximicrobium</taxon>
    </lineage>
</organism>
<evidence type="ECO:0000259" key="8">
    <source>
        <dbReference type="Pfam" id="PF02687"/>
    </source>
</evidence>
<dbReference type="Pfam" id="PF12704">
    <property type="entry name" value="MacB_PCD"/>
    <property type="match status" value="1"/>
</dbReference>